<evidence type="ECO:0000256" key="10">
    <source>
        <dbReference type="ARBA" id="ARBA00023136"/>
    </source>
</evidence>
<dbReference type="GO" id="GO:0004673">
    <property type="term" value="F:protein histidine kinase activity"/>
    <property type="evidence" value="ECO:0007669"/>
    <property type="project" value="UniProtKB-EC"/>
</dbReference>
<keyword evidence="10 11" id="KW-0472">Membrane</keyword>
<evidence type="ECO:0000256" key="7">
    <source>
        <dbReference type="ARBA" id="ARBA00022777"/>
    </source>
</evidence>
<evidence type="ECO:0000256" key="6">
    <source>
        <dbReference type="ARBA" id="ARBA00022692"/>
    </source>
</evidence>
<dbReference type="Gene3D" id="6.10.340.10">
    <property type="match status" value="1"/>
</dbReference>
<dbReference type="Pfam" id="PF00672">
    <property type="entry name" value="HAMP"/>
    <property type="match status" value="1"/>
</dbReference>
<dbReference type="Pfam" id="PF02518">
    <property type="entry name" value="HATPase_c"/>
    <property type="match status" value="1"/>
</dbReference>
<keyword evidence="6 11" id="KW-0812">Transmembrane</keyword>
<dbReference type="Gene3D" id="1.10.287.130">
    <property type="match status" value="1"/>
</dbReference>
<feature type="domain" description="Histidine kinase" evidence="12">
    <location>
        <begin position="148"/>
        <end position="388"/>
    </location>
</feature>
<dbReference type="CDD" id="cd06225">
    <property type="entry name" value="HAMP"/>
    <property type="match status" value="1"/>
</dbReference>
<evidence type="ECO:0000256" key="5">
    <source>
        <dbReference type="ARBA" id="ARBA00022679"/>
    </source>
</evidence>
<evidence type="ECO:0000313" key="15">
    <source>
        <dbReference type="Proteomes" id="UP000250006"/>
    </source>
</evidence>
<dbReference type="InterPro" id="IPR003660">
    <property type="entry name" value="HAMP_dom"/>
</dbReference>
<evidence type="ECO:0000256" key="8">
    <source>
        <dbReference type="ARBA" id="ARBA00022989"/>
    </source>
</evidence>
<dbReference type="Proteomes" id="UP000250006">
    <property type="component" value="Unassembled WGS sequence"/>
</dbReference>
<dbReference type="SUPFAM" id="SSF47384">
    <property type="entry name" value="Homodimeric domain of signal transducing histidine kinase"/>
    <property type="match status" value="1"/>
</dbReference>
<dbReference type="InterPro" id="IPR036097">
    <property type="entry name" value="HisK_dim/P_sf"/>
</dbReference>
<sequence>MLRSLRSRLITSHALVAVVATCVTFVAVRLVAPAVLSRHGHGTGAGRRGPGEKASARQQLLDTVTTSLLLGTVLALGIAVTLGWWLAVRLSRSVESSAATARAMADGDWSVRLVPPREKELADLAAAVNELGERLGRTEAARVELLRDVAHEMRTPISVVRADIEGMLDGVLERDDAELTGVHYQVMRLQRLTEDLSALSRSDEAPATLRLEEADLSEVGLTVAETFRSRATEKGIELEVGAAVAAPVQLDPDRVGQVVANLMSNALRATPRGGRVSVSVSVEERSGLLTGTGKQGNRASRPSKPGGIARVAVLRVEDTGRGLRSEELSRAFERFWRGPADRAQEGSGTGIGLSIARGIARAHGGDLILSSPGPGRGCVAELILPQGEVAQEQP</sequence>
<dbReference type="PRINTS" id="PR00344">
    <property type="entry name" value="BCTRLSENSOR"/>
</dbReference>
<evidence type="ECO:0000256" key="9">
    <source>
        <dbReference type="ARBA" id="ARBA00023012"/>
    </source>
</evidence>
<dbReference type="SUPFAM" id="SSF55874">
    <property type="entry name" value="ATPase domain of HSP90 chaperone/DNA topoisomerase II/histidine kinase"/>
    <property type="match status" value="1"/>
</dbReference>
<name>A0ABY1VMR6_9ACTO</name>
<keyword evidence="9" id="KW-0902">Two-component regulatory system</keyword>
<evidence type="ECO:0000256" key="4">
    <source>
        <dbReference type="ARBA" id="ARBA00022553"/>
    </source>
</evidence>
<dbReference type="EMBL" id="UAPQ01000006">
    <property type="protein sequence ID" value="SPT53401.1"/>
    <property type="molecule type" value="Genomic_DNA"/>
</dbReference>
<accession>A0ABY1VMR6</accession>
<dbReference type="InterPro" id="IPR003661">
    <property type="entry name" value="HisK_dim/P_dom"/>
</dbReference>
<dbReference type="SMART" id="SM00387">
    <property type="entry name" value="HATPase_c"/>
    <property type="match status" value="1"/>
</dbReference>
<dbReference type="InterPro" id="IPR050428">
    <property type="entry name" value="TCS_sensor_his_kinase"/>
</dbReference>
<comment type="subcellular location">
    <subcellularLocation>
        <location evidence="2">Cell membrane</location>
    </subcellularLocation>
</comment>
<evidence type="ECO:0000259" key="13">
    <source>
        <dbReference type="PROSITE" id="PS50885"/>
    </source>
</evidence>
<dbReference type="InterPro" id="IPR005467">
    <property type="entry name" value="His_kinase_dom"/>
</dbReference>
<keyword evidence="15" id="KW-1185">Reference proteome</keyword>
<organism evidence="14 15">
    <name type="scientific">Actinomyces bovis</name>
    <dbReference type="NCBI Taxonomy" id="1658"/>
    <lineage>
        <taxon>Bacteria</taxon>
        <taxon>Bacillati</taxon>
        <taxon>Actinomycetota</taxon>
        <taxon>Actinomycetes</taxon>
        <taxon>Actinomycetales</taxon>
        <taxon>Actinomycetaceae</taxon>
        <taxon>Actinomyces</taxon>
    </lineage>
</organism>
<comment type="catalytic activity">
    <reaction evidence="1">
        <text>ATP + protein L-histidine = ADP + protein N-phospho-L-histidine.</text>
        <dbReference type="EC" id="2.7.13.3"/>
    </reaction>
</comment>
<protein>
    <recommendedName>
        <fullName evidence="3">histidine kinase</fullName>
        <ecNumber evidence="3">2.7.13.3</ecNumber>
    </recommendedName>
</protein>
<evidence type="ECO:0000259" key="12">
    <source>
        <dbReference type="PROSITE" id="PS50109"/>
    </source>
</evidence>
<dbReference type="PROSITE" id="PS50885">
    <property type="entry name" value="HAMP"/>
    <property type="match status" value="1"/>
</dbReference>
<comment type="caution">
    <text evidence="14">The sequence shown here is derived from an EMBL/GenBank/DDBJ whole genome shotgun (WGS) entry which is preliminary data.</text>
</comment>
<dbReference type="InterPro" id="IPR036890">
    <property type="entry name" value="HATPase_C_sf"/>
</dbReference>
<dbReference type="InterPro" id="IPR003594">
    <property type="entry name" value="HATPase_dom"/>
</dbReference>
<dbReference type="EC" id="2.7.13.3" evidence="3"/>
<evidence type="ECO:0000256" key="2">
    <source>
        <dbReference type="ARBA" id="ARBA00004236"/>
    </source>
</evidence>
<gene>
    <name evidence="14" type="primary">baeS</name>
    <name evidence="14" type="ORF">NCTC11535_01065</name>
</gene>
<dbReference type="Gene3D" id="3.30.565.10">
    <property type="entry name" value="Histidine kinase-like ATPase, C-terminal domain"/>
    <property type="match status" value="1"/>
</dbReference>
<dbReference type="PANTHER" id="PTHR45436:SF5">
    <property type="entry name" value="SENSOR HISTIDINE KINASE TRCS"/>
    <property type="match status" value="1"/>
</dbReference>
<dbReference type="SMART" id="SM00304">
    <property type="entry name" value="HAMP"/>
    <property type="match status" value="1"/>
</dbReference>
<keyword evidence="5 14" id="KW-0808">Transferase</keyword>
<evidence type="ECO:0000313" key="14">
    <source>
        <dbReference type="EMBL" id="SPT53401.1"/>
    </source>
</evidence>
<evidence type="ECO:0000256" key="3">
    <source>
        <dbReference type="ARBA" id="ARBA00012438"/>
    </source>
</evidence>
<evidence type="ECO:0000256" key="1">
    <source>
        <dbReference type="ARBA" id="ARBA00000085"/>
    </source>
</evidence>
<dbReference type="PANTHER" id="PTHR45436">
    <property type="entry name" value="SENSOR HISTIDINE KINASE YKOH"/>
    <property type="match status" value="1"/>
</dbReference>
<dbReference type="PROSITE" id="PS50109">
    <property type="entry name" value="HIS_KIN"/>
    <property type="match status" value="1"/>
</dbReference>
<keyword evidence="7 14" id="KW-0418">Kinase</keyword>
<reference evidence="14 15" key="1">
    <citation type="submission" date="2018-06" db="EMBL/GenBank/DDBJ databases">
        <authorList>
            <consortium name="Pathogen Informatics"/>
            <person name="Doyle S."/>
        </authorList>
    </citation>
    <scope>NUCLEOTIDE SEQUENCE [LARGE SCALE GENOMIC DNA]</scope>
    <source>
        <strain evidence="14 15">NCTC11535</strain>
    </source>
</reference>
<feature type="transmembrane region" description="Helical" evidence="11">
    <location>
        <begin position="12"/>
        <end position="32"/>
    </location>
</feature>
<dbReference type="CDD" id="cd00082">
    <property type="entry name" value="HisKA"/>
    <property type="match status" value="1"/>
</dbReference>
<feature type="transmembrane region" description="Helical" evidence="11">
    <location>
        <begin position="68"/>
        <end position="87"/>
    </location>
</feature>
<dbReference type="RefSeq" id="WP_111836332.1">
    <property type="nucleotide sequence ID" value="NZ_UAPQ01000006.1"/>
</dbReference>
<evidence type="ECO:0000256" key="11">
    <source>
        <dbReference type="SAM" id="Phobius"/>
    </source>
</evidence>
<proteinExistence type="predicted"/>
<dbReference type="SMART" id="SM00388">
    <property type="entry name" value="HisKA"/>
    <property type="match status" value="1"/>
</dbReference>
<keyword evidence="4" id="KW-0597">Phosphoprotein</keyword>
<keyword evidence="8 11" id="KW-1133">Transmembrane helix</keyword>
<dbReference type="InterPro" id="IPR004358">
    <property type="entry name" value="Sig_transdc_His_kin-like_C"/>
</dbReference>
<dbReference type="Pfam" id="PF00512">
    <property type="entry name" value="HisKA"/>
    <property type="match status" value="1"/>
</dbReference>
<feature type="domain" description="HAMP" evidence="13">
    <location>
        <begin position="88"/>
        <end position="140"/>
    </location>
</feature>